<dbReference type="InterPro" id="IPR001367">
    <property type="entry name" value="Fe_dep_repressor"/>
</dbReference>
<evidence type="ECO:0000256" key="1">
    <source>
        <dbReference type="ARBA" id="ARBA00007871"/>
    </source>
</evidence>
<evidence type="ECO:0000256" key="3">
    <source>
        <dbReference type="ARBA" id="ARBA00023015"/>
    </source>
</evidence>
<dbReference type="SMART" id="SM00899">
    <property type="entry name" value="FeoA"/>
    <property type="match status" value="1"/>
</dbReference>
<dbReference type="GO" id="GO:0003677">
    <property type="term" value="F:DNA binding"/>
    <property type="evidence" value="ECO:0007669"/>
    <property type="project" value="UniProtKB-KW"/>
</dbReference>
<dbReference type="InterPro" id="IPR050536">
    <property type="entry name" value="DtxR_MntR_Metal-Reg"/>
</dbReference>
<evidence type="ECO:0000256" key="4">
    <source>
        <dbReference type="ARBA" id="ARBA00023125"/>
    </source>
</evidence>
<dbReference type="Gene3D" id="1.10.60.10">
    <property type="entry name" value="Iron dependent repressor, metal binding and dimerisation domain"/>
    <property type="match status" value="1"/>
</dbReference>
<dbReference type="InterPro" id="IPR038157">
    <property type="entry name" value="FeoA_core_dom"/>
</dbReference>
<evidence type="ECO:0000259" key="7">
    <source>
        <dbReference type="PROSITE" id="PS50944"/>
    </source>
</evidence>
<evidence type="ECO:0000256" key="2">
    <source>
        <dbReference type="ARBA" id="ARBA00022386"/>
    </source>
</evidence>
<dbReference type="SUPFAM" id="SSF46785">
    <property type="entry name" value="Winged helix' DNA-binding domain"/>
    <property type="match status" value="1"/>
</dbReference>
<organism evidence="8 9">
    <name type="scientific">Chitinophaga filiformis</name>
    <name type="common">Myxococcus filiformis</name>
    <name type="synonym">Flexibacter filiformis</name>
    <dbReference type="NCBI Taxonomy" id="104663"/>
    <lineage>
        <taxon>Bacteria</taxon>
        <taxon>Pseudomonadati</taxon>
        <taxon>Bacteroidota</taxon>
        <taxon>Chitinophagia</taxon>
        <taxon>Chitinophagales</taxon>
        <taxon>Chitinophagaceae</taxon>
        <taxon>Chitinophaga</taxon>
    </lineage>
</organism>
<dbReference type="STRING" id="104663.SAMN04488121_105296"/>
<accession>A0A1G7VUX9</accession>
<dbReference type="Pfam" id="PF04023">
    <property type="entry name" value="FeoA"/>
    <property type="match status" value="1"/>
</dbReference>
<reference evidence="8 9" key="1">
    <citation type="submission" date="2016-10" db="EMBL/GenBank/DDBJ databases">
        <authorList>
            <person name="de Groot N.N."/>
        </authorList>
    </citation>
    <scope>NUCLEOTIDE SEQUENCE [LARGE SCALE GENOMIC DNA]</scope>
    <source>
        <strain evidence="8 9">DSM 527</strain>
    </source>
</reference>
<feature type="domain" description="HTH dtxR-type" evidence="7">
    <location>
        <begin position="1"/>
        <end position="66"/>
    </location>
</feature>
<dbReference type="Gene3D" id="1.10.10.10">
    <property type="entry name" value="Winged helix-like DNA-binding domain superfamily/Winged helix DNA-binding domain"/>
    <property type="match status" value="1"/>
</dbReference>
<dbReference type="InterPro" id="IPR022689">
    <property type="entry name" value="Iron_dep_repressor"/>
</dbReference>
<dbReference type="SMART" id="SM00529">
    <property type="entry name" value="HTH_DTXR"/>
    <property type="match status" value="1"/>
</dbReference>
<dbReference type="Gene3D" id="2.30.30.90">
    <property type="match status" value="1"/>
</dbReference>
<dbReference type="InterPro" id="IPR036388">
    <property type="entry name" value="WH-like_DNA-bd_sf"/>
</dbReference>
<dbReference type="InterPro" id="IPR007167">
    <property type="entry name" value="Fe-transptr_FeoA-like"/>
</dbReference>
<dbReference type="OrthoDB" id="9791355at2"/>
<comment type="function">
    <text evidence="6">In the presence of manganese, represses expression of mntH and mntS. Up-regulates expression of mntP.</text>
</comment>
<dbReference type="InterPro" id="IPR036390">
    <property type="entry name" value="WH_DNA-bd_sf"/>
</dbReference>
<proteinExistence type="inferred from homology"/>
<dbReference type="PANTHER" id="PTHR33238:SF7">
    <property type="entry name" value="IRON-DEPENDENT TRANSCRIPTIONAL REGULATOR"/>
    <property type="match status" value="1"/>
</dbReference>
<dbReference type="EMBL" id="FNBN01000005">
    <property type="protein sequence ID" value="SDG63606.1"/>
    <property type="molecule type" value="Genomic_DNA"/>
</dbReference>
<evidence type="ECO:0000256" key="5">
    <source>
        <dbReference type="ARBA" id="ARBA00023163"/>
    </source>
</evidence>
<dbReference type="Pfam" id="PF02742">
    <property type="entry name" value="Fe_dep_repr_C"/>
    <property type="match status" value="1"/>
</dbReference>
<dbReference type="InterPro" id="IPR022687">
    <property type="entry name" value="HTH_DTXR"/>
</dbReference>
<dbReference type="Pfam" id="PF01325">
    <property type="entry name" value="Fe_dep_repress"/>
    <property type="match status" value="1"/>
</dbReference>
<dbReference type="GO" id="GO:0003700">
    <property type="term" value="F:DNA-binding transcription factor activity"/>
    <property type="evidence" value="ECO:0007669"/>
    <property type="project" value="InterPro"/>
</dbReference>
<gene>
    <name evidence="8" type="ORF">SAMN04488121_105296</name>
</gene>
<dbReference type="AlphaFoldDB" id="A0A1G7VUX9"/>
<dbReference type="GO" id="GO:0046914">
    <property type="term" value="F:transition metal ion binding"/>
    <property type="evidence" value="ECO:0007669"/>
    <property type="project" value="InterPro"/>
</dbReference>
<dbReference type="PANTHER" id="PTHR33238">
    <property type="entry name" value="IRON (METAL) DEPENDENT REPRESSOR, DTXR FAMILY"/>
    <property type="match status" value="1"/>
</dbReference>
<keyword evidence="4" id="KW-0238">DNA-binding</keyword>
<evidence type="ECO:0000313" key="8">
    <source>
        <dbReference type="EMBL" id="SDG63606.1"/>
    </source>
</evidence>
<comment type="similarity">
    <text evidence="1">Belongs to the DtxR/MntR family.</text>
</comment>
<dbReference type="InterPro" id="IPR036421">
    <property type="entry name" value="Fe_dep_repressor_sf"/>
</dbReference>
<dbReference type="RefSeq" id="WP_089834943.1">
    <property type="nucleotide sequence ID" value="NZ_FNBN01000005.1"/>
</dbReference>
<dbReference type="Proteomes" id="UP000199045">
    <property type="component" value="Unassembled WGS sequence"/>
</dbReference>
<dbReference type="SUPFAM" id="SSF47979">
    <property type="entry name" value="Iron-dependent repressor protein, dimerization domain"/>
    <property type="match status" value="1"/>
</dbReference>
<keyword evidence="3" id="KW-0805">Transcription regulation</keyword>
<evidence type="ECO:0000313" key="9">
    <source>
        <dbReference type="Proteomes" id="UP000199045"/>
    </source>
</evidence>
<keyword evidence="5" id="KW-0804">Transcription</keyword>
<dbReference type="GO" id="GO:0046983">
    <property type="term" value="F:protein dimerization activity"/>
    <property type="evidence" value="ECO:0007669"/>
    <property type="project" value="InterPro"/>
</dbReference>
<name>A0A1G7VUX9_CHIFI</name>
<dbReference type="PROSITE" id="PS50944">
    <property type="entry name" value="HTH_DTXR"/>
    <property type="match status" value="1"/>
</dbReference>
<evidence type="ECO:0000256" key="6">
    <source>
        <dbReference type="ARBA" id="ARBA00025185"/>
    </source>
</evidence>
<protein>
    <recommendedName>
        <fullName evidence="2">Transcriptional regulator MntR</fullName>
    </recommendedName>
</protein>
<sequence length="221" mass="25133">MMNLSIAEENYIKSIYKLEEEGQEAVSTNALAGELDTKPASVTDMAKKLKEKKLIEYEKYQGINLTAEGKKAALSIIRRHRLWECFLVDKLLFSWEEVHELAEELEHVRSEKMTNRLSEFLGNPQIDPHGDPIPDAQGKMGKPRAQTPLHKAKSKRLEVVAVSDKSTALLEFLNAKGIRLGTQIDVIERYEFDNSIELKIRNQPAFTISEQVSKNIMVKPI</sequence>